<dbReference type="Pfam" id="PF00474">
    <property type="entry name" value="SSF"/>
    <property type="match status" value="1"/>
</dbReference>
<dbReference type="OrthoDB" id="9801061at2"/>
<evidence type="ECO:0000256" key="11">
    <source>
        <dbReference type="SAM" id="Phobius"/>
    </source>
</evidence>
<feature type="transmembrane region" description="Helical" evidence="11">
    <location>
        <begin position="280"/>
        <end position="307"/>
    </location>
</feature>
<keyword evidence="6 11" id="KW-1133">Transmembrane helix</keyword>
<keyword evidence="4" id="KW-1003">Cell membrane</keyword>
<keyword evidence="10" id="KW-0739">Sodium transport</keyword>
<feature type="domain" description="Beta-lactamase-related" evidence="12">
    <location>
        <begin position="546"/>
        <end position="946"/>
    </location>
</feature>
<evidence type="ECO:0000256" key="7">
    <source>
        <dbReference type="ARBA" id="ARBA00023053"/>
    </source>
</evidence>
<dbReference type="Gene3D" id="3.40.710.10">
    <property type="entry name" value="DD-peptidase/beta-lactamase superfamily"/>
    <property type="match status" value="1"/>
</dbReference>
<evidence type="ECO:0000256" key="1">
    <source>
        <dbReference type="ARBA" id="ARBA00004651"/>
    </source>
</evidence>
<reference evidence="16" key="2">
    <citation type="submission" date="2019-02" db="EMBL/GenBank/DDBJ databases">
        <title>Granulicella sibirica sp. nov., a psychrotolerant acidobacterium isolated from an organic soil layer in forested tundra, West Siberia.</title>
        <authorList>
            <person name="Oshkin I.Y."/>
            <person name="Kulichevskaya I.S."/>
            <person name="Rijpstra W.I.C."/>
            <person name="Sinninghe Damste J.S."/>
            <person name="Rakitin A.L."/>
            <person name="Ravin N.V."/>
            <person name="Dedysh S.N."/>
        </authorList>
    </citation>
    <scope>NUCLEOTIDE SEQUENCE [LARGE SCALE GENOMIC DNA]</scope>
    <source>
        <strain evidence="16">AF10</strain>
    </source>
</reference>
<evidence type="ECO:0000256" key="9">
    <source>
        <dbReference type="ARBA" id="ARBA00023136"/>
    </source>
</evidence>
<dbReference type="PANTHER" id="PTHR42985:SF47">
    <property type="entry name" value="INTEGRAL MEMBRANE TRANSPORT PROTEIN"/>
    <property type="match status" value="1"/>
</dbReference>
<name>A0A4Q0SX08_9BACT</name>
<dbReference type="InterPro" id="IPR001466">
    <property type="entry name" value="Beta-lactam-related"/>
</dbReference>
<dbReference type="InterPro" id="IPR001734">
    <property type="entry name" value="Na/solute_symporter"/>
</dbReference>
<feature type="domain" description="Peptidoglycan beta-N-acetylmuramidase NamZ C-terminal" evidence="14">
    <location>
        <begin position="1293"/>
        <end position="1445"/>
    </location>
</feature>
<dbReference type="Gene3D" id="3.40.50.12170">
    <property type="entry name" value="Uncharacterised protein PF07075, DUF1343"/>
    <property type="match status" value="1"/>
</dbReference>
<evidence type="ECO:0000313" key="15">
    <source>
        <dbReference type="EMBL" id="RXH54952.1"/>
    </source>
</evidence>
<feature type="transmembrane region" description="Helical" evidence="11">
    <location>
        <begin position="53"/>
        <end position="79"/>
    </location>
</feature>
<feature type="transmembrane region" description="Helical" evidence="11">
    <location>
        <begin position="510"/>
        <end position="528"/>
    </location>
</feature>
<dbReference type="Pfam" id="PF07075">
    <property type="entry name" value="NamZ_N"/>
    <property type="match status" value="1"/>
</dbReference>
<dbReference type="PANTHER" id="PTHR42985">
    <property type="entry name" value="SODIUM-COUPLED MONOCARBOXYLATE TRANSPORTER"/>
    <property type="match status" value="1"/>
</dbReference>
<dbReference type="InterPro" id="IPR012338">
    <property type="entry name" value="Beta-lactam/transpept-like"/>
</dbReference>
<dbReference type="InterPro" id="IPR051163">
    <property type="entry name" value="Sodium:Solute_Symporter_SSF"/>
</dbReference>
<dbReference type="InterPro" id="IPR048503">
    <property type="entry name" value="NamZ_C"/>
</dbReference>
<evidence type="ECO:0000256" key="4">
    <source>
        <dbReference type="ARBA" id="ARBA00022475"/>
    </source>
</evidence>
<feature type="transmembrane region" description="Helical" evidence="11">
    <location>
        <begin position="191"/>
        <end position="212"/>
    </location>
</feature>
<keyword evidence="16" id="KW-1185">Reference proteome</keyword>
<dbReference type="Pfam" id="PF20732">
    <property type="entry name" value="NamZ_C"/>
    <property type="match status" value="1"/>
</dbReference>
<dbReference type="EMBL" id="RDSM01000003">
    <property type="protein sequence ID" value="RXH54952.1"/>
    <property type="molecule type" value="Genomic_DNA"/>
</dbReference>
<dbReference type="Gene3D" id="3.90.1150.140">
    <property type="match status" value="1"/>
</dbReference>
<keyword evidence="5 11" id="KW-0812">Transmembrane</keyword>
<comment type="caution">
    <text evidence="15">The sequence shown here is derived from an EMBL/GenBank/DDBJ whole genome shotgun (WGS) entry which is preliminary data.</text>
</comment>
<evidence type="ECO:0000313" key="16">
    <source>
        <dbReference type="Proteomes" id="UP000289437"/>
    </source>
</evidence>
<feature type="transmembrane region" description="Helical" evidence="11">
    <location>
        <begin position="483"/>
        <end position="503"/>
    </location>
</feature>
<keyword evidence="7" id="KW-0915">Sodium</keyword>
<proteinExistence type="inferred from homology"/>
<comment type="similarity">
    <text evidence="2">Belongs to the sodium:solute symporter (SSF) (TC 2.A.21) family.</text>
</comment>
<dbReference type="Pfam" id="PF00144">
    <property type="entry name" value="Beta-lactamase"/>
    <property type="match status" value="1"/>
</dbReference>
<reference evidence="15 16" key="1">
    <citation type="submission" date="2018-11" db="EMBL/GenBank/DDBJ databases">
        <authorList>
            <person name="Mardanov A.V."/>
            <person name="Ravin N.V."/>
            <person name="Dedysh S.N."/>
        </authorList>
    </citation>
    <scope>NUCLEOTIDE SEQUENCE [LARGE SCALE GENOMIC DNA]</scope>
    <source>
        <strain evidence="15 16">AF10</strain>
    </source>
</reference>
<accession>A0A4Q0SX08</accession>
<feature type="transmembrane region" description="Helical" evidence="11">
    <location>
        <begin position="242"/>
        <end position="259"/>
    </location>
</feature>
<feature type="transmembrane region" description="Helical" evidence="11">
    <location>
        <begin position="406"/>
        <end position="428"/>
    </location>
</feature>
<feature type="transmembrane region" description="Helical" evidence="11">
    <location>
        <begin position="149"/>
        <end position="179"/>
    </location>
</feature>
<feature type="transmembrane region" description="Helical" evidence="11">
    <location>
        <begin position="440"/>
        <end position="463"/>
    </location>
</feature>
<dbReference type="PROSITE" id="PS50283">
    <property type="entry name" value="NA_SOLUT_SYMP_3"/>
    <property type="match status" value="1"/>
</dbReference>
<comment type="subcellular location">
    <subcellularLocation>
        <location evidence="1">Cell membrane</location>
        <topology evidence="1">Multi-pass membrane protein</topology>
    </subcellularLocation>
</comment>
<evidence type="ECO:0000256" key="10">
    <source>
        <dbReference type="ARBA" id="ARBA00023201"/>
    </source>
</evidence>
<dbReference type="InterPro" id="IPR048502">
    <property type="entry name" value="NamZ_N"/>
</dbReference>
<dbReference type="InterPro" id="IPR038377">
    <property type="entry name" value="Na/Glc_symporter_sf"/>
</dbReference>
<feature type="transmembrane region" description="Helical" evidence="11">
    <location>
        <begin position="333"/>
        <end position="366"/>
    </location>
</feature>
<protein>
    <submittedName>
        <fullName evidence="15">Uncharacterized protein</fullName>
    </submittedName>
</protein>
<keyword evidence="9 11" id="KW-0472">Membrane</keyword>
<evidence type="ECO:0000259" key="13">
    <source>
        <dbReference type="Pfam" id="PF07075"/>
    </source>
</evidence>
<evidence type="ECO:0000256" key="5">
    <source>
        <dbReference type="ARBA" id="ARBA00022692"/>
    </source>
</evidence>
<feature type="transmembrane region" description="Helical" evidence="11">
    <location>
        <begin position="378"/>
        <end position="400"/>
    </location>
</feature>
<dbReference type="Gene3D" id="1.20.1730.10">
    <property type="entry name" value="Sodium/glucose cotransporter"/>
    <property type="match status" value="1"/>
</dbReference>
<dbReference type="GO" id="GO:0005886">
    <property type="term" value="C:plasma membrane"/>
    <property type="evidence" value="ECO:0007669"/>
    <property type="project" value="UniProtKB-SubCell"/>
</dbReference>
<gene>
    <name evidence="15" type="ORF">GRAN_4056</name>
</gene>
<feature type="domain" description="Peptidoglycan beta-N-acetylmuramidase NamZ N-terminal" evidence="13">
    <location>
        <begin position="1048"/>
        <end position="1288"/>
    </location>
</feature>
<evidence type="ECO:0000256" key="2">
    <source>
        <dbReference type="ARBA" id="ARBA00006434"/>
    </source>
</evidence>
<dbReference type="RefSeq" id="WP_128914653.1">
    <property type="nucleotide sequence ID" value="NZ_RDSM01000003.1"/>
</dbReference>
<feature type="transmembrane region" description="Helical" evidence="11">
    <location>
        <begin position="85"/>
        <end position="106"/>
    </location>
</feature>
<dbReference type="GO" id="GO:0006814">
    <property type="term" value="P:sodium ion transport"/>
    <property type="evidence" value="ECO:0007669"/>
    <property type="project" value="UniProtKB-KW"/>
</dbReference>
<dbReference type="NCBIfam" id="TIGR00813">
    <property type="entry name" value="sss"/>
    <property type="match status" value="1"/>
</dbReference>
<keyword evidence="3" id="KW-0813">Transport</keyword>
<dbReference type="CDD" id="cd11493">
    <property type="entry name" value="SLC5sbd_NIS-like_u1"/>
    <property type="match status" value="1"/>
</dbReference>
<dbReference type="Proteomes" id="UP000289437">
    <property type="component" value="Unassembled WGS sequence"/>
</dbReference>
<organism evidence="15 16">
    <name type="scientific">Granulicella sibirica</name>
    <dbReference type="NCBI Taxonomy" id="2479048"/>
    <lineage>
        <taxon>Bacteria</taxon>
        <taxon>Pseudomonadati</taxon>
        <taxon>Acidobacteriota</taxon>
        <taxon>Terriglobia</taxon>
        <taxon>Terriglobales</taxon>
        <taxon>Acidobacteriaceae</taxon>
        <taxon>Granulicella</taxon>
    </lineage>
</organism>
<evidence type="ECO:0000256" key="6">
    <source>
        <dbReference type="ARBA" id="ARBA00022989"/>
    </source>
</evidence>
<evidence type="ECO:0000259" key="12">
    <source>
        <dbReference type="Pfam" id="PF00144"/>
    </source>
</evidence>
<dbReference type="SUPFAM" id="SSF56601">
    <property type="entry name" value="beta-lactamase/transpeptidase-like"/>
    <property type="match status" value="1"/>
</dbReference>
<dbReference type="GO" id="GO:0015293">
    <property type="term" value="F:symporter activity"/>
    <property type="evidence" value="ECO:0007669"/>
    <property type="project" value="TreeGrafter"/>
</dbReference>
<feature type="transmembrane region" description="Helical" evidence="11">
    <location>
        <begin position="13"/>
        <end position="32"/>
    </location>
</feature>
<evidence type="ECO:0000259" key="14">
    <source>
        <dbReference type="Pfam" id="PF20732"/>
    </source>
</evidence>
<evidence type="ECO:0000256" key="3">
    <source>
        <dbReference type="ARBA" id="ARBA00022448"/>
    </source>
</evidence>
<evidence type="ECO:0000256" key="8">
    <source>
        <dbReference type="ARBA" id="ARBA00023065"/>
    </source>
</evidence>
<keyword evidence="8" id="KW-0406">Ion transport</keyword>
<sequence length="1454" mass="156315">MPVSPARLHPLDLALIVAYLLGITLFGLRFRDKGKSGAPAKSLKSYFLADNTIPWWAIALSIVSAETSTLTIISIPGVAFAGDMGFLQVVLGYMIGRIVVAMLFLPKYFRGQMLTAYQLIDQRFGSTLHKVTAGLFLLTRAAAEGVRVFAVSIVVGIAIGTGDILSIGIISLLTLLYTFEGGMAAVIWTDVVQMAIYIAGTAVAIATLGSHIPGGWSTIHQVAGAAGKFHWLNFSFNLTQSYTFWAGVVGGTFLTMASHGTDQLMVQRMLAARSLRESRLALLSSGVVIFIQFAFFLLIGAGLYVFYGLHPEHFSSADRIFPSFIVHEMPTGVAGLLIAAILAAAMSNLSAALNSLSSTTVVDFYLHWRNPSDKERNLVAKLSTVFWAVVLFAVAAYSVANGGKGHVVEIALSIASVAYGALLGVFLLGTLTRYATQTGAILGMIVGFAFNLILWLAPGAPLFGLTATTPQATRYLTVPHVAFTWFVFLGALVTFAVGSLASLVFRKQSLTKAAVTGLIALVAVQAIAQAKAPDPSFTPDFTPITALVNDAVAAKKLPGAVVIVGHSGKNVFEHAYGQRKLDNEPGLDGLPSPGEPMTEDTLFDMASLSKCLSTATSIMQLYEQGKIGLDDPIQKYLPAFNPDGDAQRAKVTIRMMLTHYSGEAPDVDLKDVPWGLSAPDKAEGIRRAMATPLKSAPGETFVYSDINFITLGAIVEAVSGQTLDAYATEHIFLPLGMIHTGYHPFEKTCGLAKKVGANVEVGPKPIGRILVKCLAGTWSPYSLDPTTAPTAHDDEWNAEQNPDFDHLLRGMVHDPTTRRMGGVAGHAGVFSTAGDVALYAQALLDRLAGRPSNFPLRQSTLELMTTPQQPKTALSGATIFTQDLKTTKGVATRGFGWDINTAFSRPRGEIFPIGSFGHTGFTGTTLWMDPGSDTYVVLLTNAVHPRQHGSVSVLRGQVATAAALALGLHEEMVKEANTPNTACDPSRGIITLCADNSKVGLYQSRQLRSTLSDASSQPTLTGIDVLEKTHYTALAEAAKRHNNRLNLGILTNVAGLDSMGQRTIDVISKEATKALPTLHLTTLFAAEHGLSAKQETTAIKAEFDSATNLPITSLYGPKPGDRRPTHAQLKDLDAVLIDLQDVGNRFWTFDTAMAYFLEASADERRDYKHELEIIVLDHPNPSSGTDFAIQGPISDTGRQSYVDYTPLPARHGMTIGELARFYNGEATATAHPTGIFVESTSTPKPAQTTGKGLGAHLTVVPLENWTRPQYLDTTGIPWTPPSPNLRSLTAATLYPGVGLFETTNLSVGRGTDTPFEHFGAPYLKPEDVLACLTPRNIPGITFTPTTLSIIETPDHYPYHGQTIPGLHINLTDRSVLDVAEMAMEIMTCVHKLYPTQFNLDRSMRIIANADTLAALQRGDDPKAIAASWTPSLDEFRKKRAPYLLYPDNAPQAIH</sequence>